<evidence type="ECO:0000313" key="3">
    <source>
        <dbReference type="Proteomes" id="UP000239800"/>
    </source>
</evidence>
<dbReference type="Proteomes" id="UP000239800">
    <property type="component" value="Unassembled WGS sequence"/>
</dbReference>
<keyword evidence="3" id="KW-1185">Reference proteome</keyword>
<dbReference type="RefSeq" id="WP_104811859.1">
    <property type="nucleotide sequence ID" value="NZ_MQUB01000001.1"/>
</dbReference>
<dbReference type="SMART" id="SM01235">
    <property type="entry name" value="Haem_bd"/>
    <property type="match status" value="1"/>
</dbReference>
<dbReference type="Pfam" id="PF14376">
    <property type="entry name" value="Haem_bd"/>
    <property type="match status" value="1"/>
</dbReference>
<evidence type="ECO:0000313" key="2">
    <source>
        <dbReference type="EMBL" id="PQB03938.1"/>
    </source>
</evidence>
<feature type="domain" description="Haem-binding" evidence="1">
    <location>
        <begin position="13"/>
        <end position="146"/>
    </location>
</feature>
<dbReference type="EMBL" id="MQUB01000001">
    <property type="protein sequence ID" value="PQB03938.1"/>
    <property type="molecule type" value="Genomic_DNA"/>
</dbReference>
<evidence type="ECO:0000259" key="1">
    <source>
        <dbReference type="SMART" id="SM01235"/>
    </source>
</evidence>
<sequence>MNKYIRYFLWLALIALIVIQFFRPEKNIAGYEAVAAFETETRPGDAVRGILKENCYDCHSNHTNYPWYAEIAPVSFWLDDHVRHGKGDFNVSNWESYSAKKKDHKLEELIEEVKGGHMPLDSYTWVHGKLSDDEKDLLLQWATVARMAYQQELKVSSK</sequence>
<protein>
    <submittedName>
        <fullName evidence="2">Cytochrome C</fullName>
    </submittedName>
</protein>
<accession>A0A2S7KMV9</accession>
<dbReference type="InterPro" id="IPR025992">
    <property type="entry name" value="Haem-bd"/>
</dbReference>
<reference evidence="2 3" key="1">
    <citation type="submission" date="2016-11" db="EMBL/GenBank/DDBJ databases">
        <title>Trade-off between light-utilization and light-protection in marine flavobacteria.</title>
        <authorList>
            <person name="Kumagai Y."/>
        </authorList>
    </citation>
    <scope>NUCLEOTIDE SEQUENCE [LARGE SCALE GENOMIC DNA]</scope>
    <source>
        <strain evidence="2 3">NBRC 107741</strain>
    </source>
</reference>
<organism evidence="2 3">
    <name type="scientific">Aureitalea marina</name>
    <dbReference type="NCBI Taxonomy" id="930804"/>
    <lineage>
        <taxon>Bacteria</taxon>
        <taxon>Pseudomonadati</taxon>
        <taxon>Bacteroidota</taxon>
        <taxon>Flavobacteriia</taxon>
        <taxon>Flavobacteriales</taxon>
        <taxon>Flavobacteriaceae</taxon>
        <taxon>Aureitalea</taxon>
    </lineage>
</organism>
<dbReference type="OrthoDB" id="196738at2"/>
<proteinExistence type="predicted"/>
<name>A0A2S7KMV9_9FLAO</name>
<gene>
    <name evidence="2" type="ORF">BST85_02715</name>
</gene>
<comment type="caution">
    <text evidence="2">The sequence shown here is derived from an EMBL/GenBank/DDBJ whole genome shotgun (WGS) entry which is preliminary data.</text>
</comment>
<dbReference type="AlphaFoldDB" id="A0A2S7KMV9"/>